<keyword evidence="2" id="KW-1185">Reference proteome</keyword>
<sequence>AKANISLTPEGLSPKPLIEYESESSNNSEVDDMNISEISSSEQAAADILKVNSVVLKVTWKHRTF</sequence>
<gene>
    <name evidence="1" type="ORF">NPIL_22921</name>
</gene>
<evidence type="ECO:0000313" key="1">
    <source>
        <dbReference type="EMBL" id="GFU26557.1"/>
    </source>
</evidence>
<name>A0A8X6QQE3_NEPPI</name>
<organism evidence="1 2">
    <name type="scientific">Nephila pilipes</name>
    <name type="common">Giant wood spider</name>
    <name type="synonym">Nephila maculata</name>
    <dbReference type="NCBI Taxonomy" id="299642"/>
    <lineage>
        <taxon>Eukaryota</taxon>
        <taxon>Metazoa</taxon>
        <taxon>Ecdysozoa</taxon>
        <taxon>Arthropoda</taxon>
        <taxon>Chelicerata</taxon>
        <taxon>Arachnida</taxon>
        <taxon>Araneae</taxon>
        <taxon>Araneomorphae</taxon>
        <taxon>Entelegynae</taxon>
        <taxon>Araneoidea</taxon>
        <taxon>Nephilidae</taxon>
        <taxon>Nephila</taxon>
    </lineage>
</organism>
<evidence type="ECO:0000313" key="2">
    <source>
        <dbReference type="Proteomes" id="UP000887013"/>
    </source>
</evidence>
<protein>
    <submittedName>
        <fullName evidence="1">Uncharacterized protein</fullName>
    </submittedName>
</protein>
<dbReference type="Proteomes" id="UP000887013">
    <property type="component" value="Unassembled WGS sequence"/>
</dbReference>
<dbReference type="AlphaFoldDB" id="A0A8X6QQE3"/>
<feature type="non-terminal residue" evidence="1">
    <location>
        <position position="65"/>
    </location>
</feature>
<reference evidence="1" key="1">
    <citation type="submission" date="2020-08" db="EMBL/GenBank/DDBJ databases">
        <title>Multicomponent nature underlies the extraordinary mechanical properties of spider dragline silk.</title>
        <authorList>
            <person name="Kono N."/>
            <person name="Nakamura H."/>
            <person name="Mori M."/>
            <person name="Yoshida Y."/>
            <person name="Ohtoshi R."/>
            <person name="Malay A.D."/>
            <person name="Moran D.A.P."/>
            <person name="Tomita M."/>
            <person name="Numata K."/>
            <person name="Arakawa K."/>
        </authorList>
    </citation>
    <scope>NUCLEOTIDE SEQUENCE</scope>
</reference>
<dbReference type="EMBL" id="BMAW01128636">
    <property type="protein sequence ID" value="GFU26557.1"/>
    <property type="molecule type" value="Genomic_DNA"/>
</dbReference>
<accession>A0A8X6QQE3</accession>
<comment type="caution">
    <text evidence="1">The sequence shown here is derived from an EMBL/GenBank/DDBJ whole genome shotgun (WGS) entry which is preliminary data.</text>
</comment>
<proteinExistence type="predicted"/>